<dbReference type="Gene3D" id="1.10.220.80">
    <property type="entry name" value="BH2638-like"/>
    <property type="match status" value="1"/>
</dbReference>
<dbReference type="AlphaFoldDB" id="A0A1I3BEY7"/>
<accession>A0A1I3BEY7</accession>
<keyword evidence="2" id="KW-1185">Reference proteome</keyword>
<dbReference type="EMBL" id="FOQE01000006">
    <property type="protein sequence ID" value="SFH60710.1"/>
    <property type="molecule type" value="Genomic_DNA"/>
</dbReference>
<organism evidence="1 2">
    <name type="scientific">Pisciglobus halotolerans</name>
    <dbReference type="NCBI Taxonomy" id="745365"/>
    <lineage>
        <taxon>Bacteria</taxon>
        <taxon>Bacillati</taxon>
        <taxon>Bacillota</taxon>
        <taxon>Bacilli</taxon>
        <taxon>Lactobacillales</taxon>
        <taxon>Carnobacteriaceae</taxon>
    </lineage>
</organism>
<protein>
    <submittedName>
        <fullName evidence="1">Uncharacterized protein YktA, UPF0223 family</fullName>
    </submittedName>
</protein>
<dbReference type="RefSeq" id="WP_047390139.1">
    <property type="nucleotide sequence ID" value="NZ_FOQE01000006.1"/>
</dbReference>
<evidence type="ECO:0000313" key="2">
    <source>
        <dbReference type="Proteomes" id="UP000198668"/>
    </source>
</evidence>
<dbReference type="InterPro" id="IPR007920">
    <property type="entry name" value="UPF0223"/>
</dbReference>
<reference evidence="1 2" key="1">
    <citation type="submission" date="2016-10" db="EMBL/GenBank/DDBJ databases">
        <authorList>
            <person name="de Groot N.N."/>
        </authorList>
    </citation>
    <scope>NUCLEOTIDE SEQUENCE [LARGE SCALE GENOMIC DNA]</scope>
    <source>
        <strain evidence="1 2">DSM 27630</strain>
    </source>
</reference>
<evidence type="ECO:0000313" key="1">
    <source>
        <dbReference type="EMBL" id="SFH60710.1"/>
    </source>
</evidence>
<gene>
    <name evidence="1" type="ORF">SAMN04489868_10624</name>
</gene>
<dbReference type="NCBIfam" id="NF003353">
    <property type="entry name" value="PRK04387.1"/>
    <property type="match status" value="1"/>
</dbReference>
<dbReference type="InterPro" id="IPR023324">
    <property type="entry name" value="BH2638-like_sf"/>
</dbReference>
<dbReference type="SUPFAM" id="SSF158504">
    <property type="entry name" value="BH2638-like"/>
    <property type="match status" value="1"/>
</dbReference>
<proteinExistence type="predicted"/>
<dbReference type="OrthoDB" id="1649074at2"/>
<sequence length="91" mass="11029">MEKSYAYPIDYDWTREEMITVVDLWRMVENAYEKEIDRKLFLDQYRKFKAVVPSKGEEKKWDSAFENVSGYSLYRTVQEAKNGKKEKIKMK</sequence>
<dbReference type="Proteomes" id="UP000198668">
    <property type="component" value="Unassembled WGS sequence"/>
</dbReference>
<dbReference type="Pfam" id="PF05256">
    <property type="entry name" value="UPF0223"/>
    <property type="match status" value="1"/>
</dbReference>
<dbReference type="PIRSF" id="PIRSF037260">
    <property type="entry name" value="UPF0223"/>
    <property type="match status" value="1"/>
</dbReference>
<name>A0A1I3BEY7_9LACT</name>